<evidence type="ECO:0000259" key="4">
    <source>
        <dbReference type="PROSITE" id="PS50893"/>
    </source>
</evidence>
<name>A0A2V2ZTC3_9BACI</name>
<protein>
    <submittedName>
        <fullName evidence="5">Peptide/nickel transport system ATP-binding protein</fullName>
    </submittedName>
</protein>
<dbReference type="AlphaFoldDB" id="A0A2V2ZTC3"/>
<dbReference type="InterPro" id="IPR027417">
    <property type="entry name" value="P-loop_NTPase"/>
</dbReference>
<dbReference type="InterPro" id="IPR050319">
    <property type="entry name" value="ABC_transp_ATP-bind"/>
</dbReference>
<dbReference type="Pfam" id="PF00005">
    <property type="entry name" value="ABC_tran"/>
    <property type="match status" value="1"/>
</dbReference>
<evidence type="ECO:0000313" key="6">
    <source>
        <dbReference type="Proteomes" id="UP000247150"/>
    </source>
</evidence>
<organism evidence="5 6">
    <name type="scientific">Cytobacillus oceanisediminis</name>
    <dbReference type="NCBI Taxonomy" id="665099"/>
    <lineage>
        <taxon>Bacteria</taxon>
        <taxon>Bacillati</taxon>
        <taxon>Bacillota</taxon>
        <taxon>Bacilli</taxon>
        <taxon>Bacillales</taxon>
        <taxon>Bacillaceae</taxon>
        <taxon>Cytobacillus</taxon>
    </lineage>
</organism>
<feature type="domain" description="ABC transporter" evidence="4">
    <location>
        <begin position="9"/>
        <end position="256"/>
    </location>
</feature>
<dbReference type="Proteomes" id="UP000247150">
    <property type="component" value="Unassembled WGS sequence"/>
</dbReference>
<dbReference type="InterPro" id="IPR003439">
    <property type="entry name" value="ABC_transporter-like_ATP-bd"/>
</dbReference>
<proteinExistence type="predicted"/>
<gene>
    <name evidence="5" type="ORF">DFO73_10993</name>
</gene>
<evidence type="ECO:0000313" key="5">
    <source>
        <dbReference type="EMBL" id="PWW26927.1"/>
    </source>
</evidence>
<dbReference type="PROSITE" id="PS50893">
    <property type="entry name" value="ABC_TRANSPORTER_2"/>
    <property type="match status" value="1"/>
</dbReference>
<dbReference type="EMBL" id="QGTW01000009">
    <property type="protein sequence ID" value="PWW26927.1"/>
    <property type="molecule type" value="Genomic_DNA"/>
</dbReference>
<evidence type="ECO:0000256" key="3">
    <source>
        <dbReference type="ARBA" id="ARBA00022840"/>
    </source>
</evidence>
<dbReference type="PROSITE" id="PS00211">
    <property type="entry name" value="ABC_TRANSPORTER_1"/>
    <property type="match status" value="1"/>
</dbReference>
<evidence type="ECO:0000256" key="2">
    <source>
        <dbReference type="ARBA" id="ARBA00022741"/>
    </source>
</evidence>
<dbReference type="RefSeq" id="WP_110065886.1">
    <property type="nucleotide sequence ID" value="NZ_QGTW01000009.1"/>
</dbReference>
<dbReference type="SUPFAM" id="SSF52540">
    <property type="entry name" value="P-loop containing nucleoside triphosphate hydrolases"/>
    <property type="match status" value="1"/>
</dbReference>
<dbReference type="GO" id="GO:0005524">
    <property type="term" value="F:ATP binding"/>
    <property type="evidence" value="ECO:0007669"/>
    <property type="project" value="UniProtKB-KW"/>
</dbReference>
<sequence length="261" mass="29119">MSTAGLEVLVSKNITKQYSSGQIAVDQVSLVIKKDECLGIVGESGSGKSTLARCLLALEKVDQGEIWFKNKALHTAGKEDLRSIRRGIQAVFQNPAASLNPKLKIIDSLMEPLDFQKNIQPAFIIGTRHQREKTAEHLLEMVELPSKYLTCYPHELSGGEKQRVTIARAISIEPSLIILDEPTASLDVSVQAKILNLLKDLQQHLGVSYLFISHDLAAVNFMSDRIMVMKQGQIVDQFSKYDLFSVKRNPYTKELLHVFEG</sequence>
<dbReference type="CDD" id="cd03257">
    <property type="entry name" value="ABC_NikE_OppD_transporters"/>
    <property type="match status" value="1"/>
</dbReference>
<dbReference type="GO" id="GO:0055085">
    <property type="term" value="P:transmembrane transport"/>
    <property type="evidence" value="ECO:0007669"/>
    <property type="project" value="UniProtKB-ARBA"/>
</dbReference>
<dbReference type="Gene3D" id="3.40.50.300">
    <property type="entry name" value="P-loop containing nucleotide triphosphate hydrolases"/>
    <property type="match status" value="1"/>
</dbReference>
<comment type="caution">
    <text evidence="5">The sequence shown here is derived from an EMBL/GenBank/DDBJ whole genome shotgun (WGS) entry which is preliminary data.</text>
</comment>
<reference evidence="5 6" key="1">
    <citation type="submission" date="2018-05" db="EMBL/GenBank/DDBJ databases">
        <title>Freshwater and sediment microbial communities from various areas in North America, analyzing microbe dynamics in response to fracking.</title>
        <authorList>
            <person name="Lamendella R."/>
        </authorList>
    </citation>
    <scope>NUCLEOTIDE SEQUENCE [LARGE SCALE GENOMIC DNA]</scope>
    <source>
        <strain evidence="5 6">15_TX</strain>
    </source>
</reference>
<keyword evidence="2" id="KW-0547">Nucleotide-binding</keyword>
<accession>A0A2V2ZTC3</accession>
<dbReference type="OrthoDB" id="9802264at2"/>
<evidence type="ECO:0000256" key="1">
    <source>
        <dbReference type="ARBA" id="ARBA00022448"/>
    </source>
</evidence>
<keyword evidence="1" id="KW-0813">Transport</keyword>
<dbReference type="SMART" id="SM00382">
    <property type="entry name" value="AAA"/>
    <property type="match status" value="1"/>
</dbReference>
<dbReference type="InterPro" id="IPR017871">
    <property type="entry name" value="ABC_transporter-like_CS"/>
</dbReference>
<dbReference type="GO" id="GO:0016887">
    <property type="term" value="F:ATP hydrolysis activity"/>
    <property type="evidence" value="ECO:0007669"/>
    <property type="project" value="InterPro"/>
</dbReference>
<keyword evidence="3 5" id="KW-0067">ATP-binding</keyword>
<dbReference type="PANTHER" id="PTHR43776">
    <property type="entry name" value="TRANSPORT ATP-BINDING PROTEIN"/>
    <property type="match status" value="1"/>
</dbReference>
<dbReference type="InterPro" id="IPR003593">
    <property type="entry name" value="AAA+_ATPase"/>
</dbReference>